<accession>A0ABQ2KM31</accession>
<dbReference type="Pfam" id="PF00108">
    <property type="entry name" value="Thiolase_N"/>
    <property type="match status" value="1"/>
</dbReference>
<evidence type="ECO:0000256" key="1">
    <source>
        <dbReference type="ARBA" id="ARBA00010982"/>
    </source>
</evidence>
<dbReference type="InterPro" id="IPR016039">
    <property type="entry name" value="Thiolase-like"/>
</dbReference>
<dbReference type="InterPro" id="IPR020613">
    <property type="entry name" value="Thiolase_CS"/>
</dbReference>
<dbReference type="PROSITE" id="PS00737">
    <property type="entry name" value="THIOLASE_2"/>
    <property type="match status" value="1"/>
</dbReference>
<dbReference type="PANTHER" id="PTHR43365:SF1">
    <property type="entry name" value="ACETYL-COA C-ACYLTRANSFERASE"/>
    <property type="match status" value="1"/>
</dbReference>
<keyword evidence="3 4" id="KW-0012">Acyltransferase</keyword>
<dbReference type="NCBIfam" id="TIGR01930">
    <property type="entry name" value="AcCoA-C-Actrans"/>
    <property type="match status" value="1"/>
</dbReference>
<evidence type="ECO:0000256" key="2">
    <source>
        <dbReference type="ARBA" id="ARBA00022679"/>
    </source>
</evidence>
<organism evidence="7 8">
    <name type="scientific">Nocardia rhizosphaerihabitans</name>
    <dbReference type="NCBI Taxonomy" id="1691570"/>
    <lineage>
        <taxon>Bacteria</taxon>
        <taxon>Bacillati</taxon>
        <taxon>Actinomycetota</taxon>
        <taxon>Actinomycetes</taxon>
        <taxon>Mycobacteriales</taxon>
        <taxon>Nocardiaceae</taxon>
        <taxon>Nocardia</taxon>
    </lineage>
</organism>
<dbReference type="Proteomes" id="UP000658127">
    <property type="component" value="Unassembled WGS sequence"/>
</dbReference>
<evidence type="ECO:0000313" key="8">
    <source>
        <dbReference type="Proteomes" id="UP000658127"/>
    </source>
</evidence>
<feature type="domain" description="Thiolase C-terminal" evidence="6">
    <location>
        <begin position="267"/>
        <end position="388"/>
    </location>
</feature>
<comment type="similarity">
    <text evidence="1 4">Belongs to the thiolase-like superfamily. Thiolase family.</text>
</comment>
<dbReference type="PANTHER" id="PTHR43365">
    <property type="entry name" value="BLR7806 PROTEIN"/>
    <property type="match status" value="1"/>
</dbReference>
<protein>
    <submittedName>
        <fullName evidence="7">Acetyl-CoA acetyltransferase</fullName>
    </submittedName>
</protein>
<comment type="caution">
    <text evidence="7">The sequence shown here is derived from an EMBL/GenBank/DDBJ whole genome shotgun (WGS) entry which is preliminary data.</text>
</comment>
<dbReference type="InterPro" id="IPR020617">
    <property type="entry name" value="Thiolase_C"/>
</dbReference>
<evidence type="ECO:0000259" key="6">
    <source>
        <dbReference type="Pfam" id="PF02803"/>
    </source>
</evidence>
<dbReference type="CDD" id="cd00751">
    <property type="entry name" value="thiolase"/>
    <property type="match status" value="1"/>
</dbReference>
<dbReference type="EMBL" id="BMNE01000005">
    <property type="protein sequence ID" value="GGN87522.1"/>
    <property type="molecule type" value="Genomic_DNA"/>
</dbReference>
<dbReference type="Pfam" id="PF02803">
    <property type="entry name" value="Thiolase_C"/>
    <property type="match status" value="1"/>
</dbReference>
<evidence type="ECO:0000313" key="7">
    <source>
        <dbReference type="EMBL" id="GGN87522.1"/>
    </source>
</evidence>
<feature type="domain" description="Thiolase N-terminal" evidence="5">
    <location>
        <begin position="5"/>
        <end position="258"/>
    </location>
</feature>
<keyword evidence="8" id="KW-1185">Reference proteome</keyword>
<dbReference type="RefSeq" id="WP_189031414.1">
    <property type="nucleotide sequence ID" value="NZ_BMNE01000005.1"/>
</dbReference>
<evidence type="ECO:0000259" key="5">
    <source>
        <dbReference type="Pfam" id="PF00108"/>
    </source>
</evidence>
<gene>
    <name evidence="7" type="ORF">GCM10011610_43920</name>
</gene>
<dbReference type="PIRSF" id="PIRSF000429">
    <property type="entry name" value="Ac-CoA_Ac_transf"/>
    <property type="match status" value="1"/>
</dbReference>
<name>A0ABQ2KM31_9NOCA</name>
<evidence type="ECO:0000256" key="4">
    <source>
        <dbReference type="RuleBase" id="RU003557"/>
    </source>
</evidence>
<dbReference type="InterPro" id="IPR020616">
    <property type="entry name" value="Thiolase_N"/>
</dbReference>
<sequence>MRDAVIVEAVRTPIGRGKPNGALHDVHPVDLLAHSLRAVIERSGIDPALVDDVIGGIVTQVGEQGSNMTRRAALAAGYPESVPATTVDRQCGSSQQAIHFAAQGVIAGAYDIVVAAGVESMGRVPMGANLIGATDLSGVAFAERYPDELVPQGISAELIAAKWGLTRTQLDEFALVSHEKAARATKDGLFSAELAPLNGLSTDEGIRVGSTLETLGKLKPAYYDPAMAARFPQIGWEITAASASQVSDGSAAVLIMSGERAAELGLRPLARLHSFAVAGDDPLLMLTAVIPATEKVLRRAGLTLDDIDLIEINEAFSPVVLAWAQETGADLSKVNVNGGAIALGHPLGASGARLTTTLVHALHHHGARYGLQTMCEAGGLANATIIERL</sequence>
<reference evidence="8" key="1">
    <citation type="journal article" date="2019" name="Int. J. Syst. Evol. Microbiol.">
        <title>The Global Catalogue of Microorganisms (GCM) 10K type strain sequencing project: providing services to taxonomists for standard genome sequencing and annotation.</title>
        <authorList>
            <consortium name="The Broad Institute Genomics Platform"/>
            <consortium name="The Broad Institute Genome Sequencing Center for Infectious Disease"/>
            <person name="Wu L."/>
            <person name="Ma J."/>
        </authorList>
    </citation>
    <scope>NUCLEOTIDE SEQUENCE [LARGE SCALE GENOMIC DNA]</scope>
    <source>
        <strain evidence="8">CGMCC 4.7329</strain>
    </source>
</reference>
<evidence type="ECO:0000256" key="3">
    <source>
        <dbReference type="ARBA" id="ARBA00023315"/>
    </source>
</evidence>
<dbReference type="SUPFAM" id="SSF53901">
    <property type="entry name" value="Thiolase-like"/>
    <property type="match status" value="2"/>
</dbReference>
<dbReference type="Gene3D" id="3.40.47.10">
    <property type="match status" value="2"/>
</dbReference>
<keyword evidence="2 4" id="KW-0808">Transferase</keyword>
<proteinExistence type="inferred from homology"/>
<dbReference type="InterPro" id="IPR002155">
    <property type="entry name" value="Thiolase"/>
</dbReference>